<evidence type="ECO:0000313" key="3">
    <source>
        <dbReference type="Proteomes" id="UP001462961"/>
    </source>
</evidence>
<dbReference type="InterPro" id="IPR032557">
    <property type="entry name" value="DUF4935"/>
</dbReference>
<keyword evidence="3" id="KW-1185">Reference proteome</keyword>
<protein>
    <submittedName>
        <fullName evidence="2">PIN domain-containing protein</fullName>
    </submittedName>
</protein>
<gene>
    <name evidence="2" type="ORF">VOI32_37780</name>
</gene>
<dbReference type="EMBL" id="JAYLVJ010000083">
    <property type="protein sequence ID" value="MEO1759615.1"/>
    <property type="molecule type" value="Genomic_DNA"/>
</dbReference>
<sequence length="205" mass="23068">MMKDVEVVSDGEALSAQTRNRARQRFDHWVEWVRATVLGEAEFASIGEVMRRYEASEPPFSAAGNKKHEFPDAVALSTLEGWARASGTKVLAVTQDKDWKRYGEQSARVVMVDDLAGALSAFQRRAEAREVARRIGASLGKAIRLGWRQPCWLPSQSRTAFLNLISRLTRHTLRFTMKASTSPFRSWKFLTRINSTPSPTWATGP</sequence>
<dbReference type="Pfam" id="PF16289">
    <property type="entry name" value="PIN_12"/>
    <property type="match status" value="1"/>
</dbReference>
<feature type="domain" description="DUF4935" evidence="1">
    <location>
        <begin position="13"/>
        <end position="99"/>
    </location>
</feature>
<proteinExistence type="predicted"/>
<evidence type="ECO:0000313" key="2">
    <source>
        <dbReference type="EMBL" id="MEO1759615.1"/>
    </source>
</evidence>
<comment type="caution">
    <text evidence="2">The sequence shown here is derived from an EMBL/GenBank/DDBJ whole genome shotgun (WGS) entry which is preliminary data.</text>
</comment>
<evidence type="ECO:0000259" key="1">
    <source>
        <dbReference type="Pfam" id="PF16289"/>
    </source>
</evidence>
<accession>A0ABV0E870</accession>
<dbReference type="Proteomes" id="UP001462961">
    <property type="component" value="Unassembled WGS sequence"/>
</dbReference>
<reference evidence="2 3" key="1">
    <citation type="submission" date="2024-01" db="EMBL/GenBank/DDBJ databases">
        <title>The diversity of rhizobia nodulating Mimosa spp. in eleven states of Brazil covering several biomes is determined by host plant, location, and edaphic factors.</title>
        <authorList>
            <person name="Rouws L."/>
            <person name="Barauna A."/>
            <person name="Beukes C."/>
            <person name="De Faria S.M."/>
            <person name="Gross E."/>
            <person name="Dos Reis Junior F.B."/>
            <person name="Simon M."/>
            <person name="Maluk M."/>
            <person name="Odee D.W."/>
            <person name="Kenicer G."/>
            <person name="Young J.P.W."/>
            <person name="Reis V.M."/>
            <person name="Zilli J."/>
            <person name="James E.K."/>
        </authorList>
    </citation>
    <scope>NUCLEOTIDE SEQUENCE [LARGE SCALE GENOMIC DNA]</scope>
    <source>
        <strain evidence="2 3">JHI1651</strain>
    </source>
</reference>
<name>A0ABV0E870_9BURK</name>
<organism evidence="2 3">
    <name type="scientific">Paraburkholderia caribensis</name>
    <dbReference type="NCBI Taxonomy" id="75105"/>
    <lineage>
        <taxon>Bacteria</taxon>
        <taxon>Pseudomonadati</taxon>
        <taxon>Pseudomonadota</taxon>
        <taxon>Betaproteobacteria</taxon>
        <taxon>Burkholderiales</taxon>
        <taxon>Burkholderiaceae</taxon>
        <taxon>Paraburkholderia</taxon>
    </lineage>
</organism>
<dbReference type="RefSeq" id="WP_041766520.1">
    <property type="nucleotide sequence ID" value="NZ_JAKUCO010000087.1"/>
</dbReference>